<dbReference type="InterPro" id="IPR019818">
    <property type="entry name" value="IsoCit/isopropylmalate_DH_CS"/>
</dbReference>
<gene>
    <name evidence="5" type="ORF">HGB38_27960</name>
</gene>
<name>A0A7X6L8W0_9NOCA</name>
<dbReference type="SMART" id="SM01329">
    <property type="entry name" value="Iso_dh"/>
    <property type="match status" value="1"/>
</dbReference>
<dbReference type="AlphaFoldDB" id="A0A7X6L8W0"/>
<proteinExistence type="inferred from homology"/>
<protein>
    <submittedName>
        <fullName evidence="5">Isocitrate/isopropylmalate dehydrogenase family protein</fullName>
    </submittedName>
</protein>
<evidence type="ECO:0000259" key="4">
    <source>
        <dbReference type="SMART" id="SM01329"/>
    </source>
</evidence>
<evidence type="ECO:0000313" key="5">
    <source>
        <dbReference type="EMBL" id="NKY30016.1"/>
    </source>
</evidence>
<dbReference type="EMBL" id="JAAXOS010000015">
    <property type="protein sequence ID" value="NKY30016.1"/>
    <property type="molecule type" value="Genomic_DNA"/>
</dbReference>
<dbReference type="PANTHER" id="PTHR11835:SF34">
    <property type="entry name" value="ISOCITRATE DEHYDROGENASE [NAD] SUBUNIT ALPHA, MITOCHONDRIAL"/>
    <property type="match status" value="1"/>
</dbReference>
<dbReference type="PANTHER" id="PTHR11835">
    <property type="entry name" value="DECARBOXYLATING DEHYDROGENASES-ISOCITRATE, ISOPROPYLMALATE, TARTRATE"/>
    <property type="match status" value="1"/>
</dbReference>
<evidence type="ECO:0000313" key="6">
    <source>
        <dbReference type="Proteomes" id="UP000540698"/>
    </source>
</evidence>
<sequence length="364" mass="38406">MNDANQPRRNRALRLGLIDGDGIGPEVVRAAGQVVDEALAAAGAPPVEWVPLLMGHRAIAEFGTPLPEQTLEELAGVDAWILGPHDNASYPAEHRVAPGGLIRKHFGLYANIRPARAFAGVRAAAPDIDLVIVRENSEGFYADRNMFAGSGEFRPTPDVAMSVGLVTRAACERIAHEAFRLAATRRKRVTIVHKANVLPLTMGLFRDVCREVGGAYPGIEVDDEHVDAAAAHLVRAAADYDVLVTENLFGDILSDLAGELSGSLGLAASLNCSATTAMAQAVHGAAPSLAGHNRANPAALQLSSAMLLRWLATRDAEGTLARAGERIERAVAATFEAGIATADLGGLASTGEFTEQVCARVHRR</sequence>
<evidence type="ECO:0000256" key="3">
    <source>
        <dbReference type="ARBA" id="ARBA00023211"/>
    </source>
</evidence>
<comment type="similarity">
    <text evidence="1">Belongs to the isocitrate and isopropylmalate dehydrogenases family.</text>
</comment>
<organism evidence="5 6">
    <name type="scientific">Nocardia gamkensis</name>
    <dbReference type="NCBI Taxonomy" id="352869"/>
    <lineage>
        <taxon>Bacteria</taxon>
        <taxon>Bacillati</taxon>
        <taxon>Actinomycetota</taxon>
        <taxon>Actinomycetes</taxon>
        <taxon>Mycobacteriales</taxon>
        <taxon>Nocardiaceae</taxon>
        <taxon>Nocardia</taxon>
    </lineage>
</organism>
<evidence type="ECO:0000256" key="1">
    <source>
        <dbReference type="ARBA" id="ARBA00007769"/>
    </source>
</evidence>
<dbReference type="RefSeq" id="WP_062970835.1">
    <property type="nucleotide sequence ID" value="NZ_JAAXOS010000015.1"/>
</dbReference>
<dbReference type="GO" id="GO:0006102">
    <property type="term" value="P:isocitrate metabolic process"/>
    <property type="evidence" value="ECO:0007669"/>
    <property type="project" value="TreeGrafter"/>
</dbReference>
<keyword evidence="6" id="KW-1185">Reference proteome</keyword>
<dbReference type="Pfam" id="PF00180">
    <property type="entry name" value="Iso_dh"/>
    <property type="match status" value="1"/>
</dbReference>
<reference evidence="5 6" key="1">
    <citation type="submission" date="2020-04" db="EMBL/GenBank/DDBJ databases">
        <title>MicrobeNet Type strains.</title>
        <authorList>
            <person name="Nicholson A.C."/>
        </authorList>
    </citation>
    <scope>NUCLEOTIDE SEQUENCE [LARGE SCALE GENOMIC DNA]</scope>
    <source>
        <strain evidence="5 6">DSM 44956</strain>
    </source>
</reference>
<dbReference type="GO" id="GO:0006099">
    <property type="term" value="P:tricarboxylic acid cycle"/>
    <property type="evidence" value="ECO:0007669"/>
    <property type="project" value="TreeGrafter"/>
</dbReference>
<dbReference type="GO" id="GO:0004449">
    <property type="term" value="F:isocitrate dehydrogenase (NAD+) activity"/>
    <property type="evidence" value="ECO:0007669"/>
    <property type="project" value="TreeGrafter"/>
</dbReference>
<dbReference type="Gene3D" id="3.40.718.10">
    <property type="entry name" value="Isopropylmalate Dehydrogenase"/>
    <property type="match status" value="1"/>
</dbReference>
<feature type="domain" description="Isopropylmalate dehydrogenase-like" evidence="4">
    <location>
        <begin position="14"/>
        <end position="357"/>
    </location>
</feature>
<dbReference type="InterPro" id="IPR024084">
    <property type="entry name" value="IsoPropMal-DH-like_dom"/>
</dbReference>
<dbReference type="Proteomes" id="UP000540698">
    <property type="component" value="Unassembled WGS sequence"/>
</dbReference>
<keyword evidence="2" id="KW-0560">Oxidoreductase</keyword>
<evidence type="ECO:0000256" key="2">
    <source>
        <dbReference type="ARBA" id="ARBA00023002"/>
    </source>
</evidence>
<comment type="caution">
    <text evidence="5">The sequence shown here is derived from an EMBL/GenBank/DDBJ whole genome shotgun (WGS) entry which is preliminary data.</text>
</comment>
<dbReference type="SUPFAM" id="SSF53659">
    <property type="entry name" value="Isocitrate/Isopropylmalate dehydrogenase-like"/>
    <property type="match status" value="1"/>
</dbReference>
<accession>A0A7X6L8W0</accession>
<dbReference type="PROSITE" id="PS00470">
    <property type="entry name" value="IDH_IMDH"/>
    <property type="match status" value="1"/>
</dbReference>
<dbReference type="GO" id="GO:0000287">
    <property type="term" value="F:magnesium ion binding"/>
    <property type="evidence" value="ECO:0007669"/>
    <property type="project" value="InterPro"/>
</dbReference>
<dbReference type="GO" id="GO:0051287">
    <property type="term" value="F:NAD binding"/>
    <property type="evidence" value="ECO:0007669"/>
    <property type="project" value="InterPro"/>
</dbReference>
<keyword evidence="3" id="KW-0464">Manganese</keyword>